<organism evidence="1 2">
    <name type="scientific">Penicillium argentinense</name>
    <dbReference type="NCBI Taxonomy" id="1131581"/>
    <lineage>
        <taxon>Eukaryota</taxon>
        <taxon>Fungi</taxon>
        <taxon>Dikarya</taxon>
        <taxon>Ascomycota</taxon>
        <taxon>Pezizomycotina</taxon>
        <taxon>Eurotiomycetes</taxon>
        <taxon>Eurotiomycetidae</taxon>
        <taxon>Eurotiales</taxon>
        <taxon>Aspergillaceae</taxon>
        <taxon>Penicillium</taxon>
    </lineage>
</organism>
<accession>A0A9W9G6B8</accession>
<dbReference type="AlphaFoldDB" id="A0A9W9G6B8"/>
<reference evidence="1" key="1">
    <citation type="submission" date="2022-11" db="EMBL/GenBank/DDBJ databases">
        <authorList>
            <person name="Petersen C."/>
        </authorList>
    </citation>
    <scope>NUCLEOTIDE SEQUENCE</scope>
    <source>
        <strain evidence="1">IBT 30761</strain>
    </source>
</reference>
<protein>
    <submittedName>
        <fullName evidence="1">Uncharacterized protein</fullName>
    </submittedName>
</protein>
<dbReference type="GeneID" id="81352340"/>
<dbReference type="Proteomes" id="UP001149074">
    <property type="component" value="Unassembled WGS sequence"/>
</dbReference>
<reference evidence="1" key="2">
    <citation type="journal article" date="2023" name="IMA Fungus">
        <title>Comparative genomic study of the Penicillium genus elucidates a diverse pangenome and 15 lateral gene transfer events.</title>
        <authorList>
            <person name="Petersen C."/>
            <person name="Sorensen T."/>
            <person name="Nielsen M.R."/>
            <person name="Sondergaard T.E."/>
            <person name="Sorensen J.L."/>
            <person name="Fitzpatrick D.A."/>
            <person name="Frisvad J.C."/>
            <person name="Nielsen K.L."/>
        </authorList>
    </citation>
    <scope>NUCLEOTIDE SEQUENCE</scope>
    <source>
        <strain evidence="1">IBT 30761</strain>
    </source>
</reference>
<dbReference type="RefSeq" id="XP_056480585.1">
    <property type="nucleotide sequence ID" value="XM_056613361.1"/>
</dbReference>
<dbReference type="OrthoDB" id="4467587at2759"/>
<name>A0A9W9G6B8_9EURO</name>
<comment type="caution">
    <text evidence="1">The sequence shown here is derived from an EMBL/GenBank/DDBJ whole genome shotgun (WGS) entry which is preliminary data.</text>
</comment>
<proteinExistence type="predicted"/>
<evidence type="ECO:0000313" key="1">
    <source>
        <dbReference type="EMBL" id="KAJ5112812.1"/>
    </source>
</evidence>
<gene>
    <name evidence="1" type="ORF">N7532_000857</name>
</gene>
<dbReference type="EMBL" id="JAPQKI010000001">
    <property type="protein sequence ID" value="KAJ5112812.1"/>
    <property type="molecule type" value="Genomic_DNA"/>
</dbReference>
<evidence type="ECO:0000313" key="2">
    <source>
        <dbReference type="Proteomes" id="UP001149074"/>
    </source>
</evidence>
<keyword evidence="2" id="KW-1185">Reference proteome</keyword>
<sequence>MGAHLRGQEGPTPANACARHDRGGGVRLGDAFAIYSIVASAPNWSSIQLGAETLADLNTSLSAIQRRLPILTTLQAGSPELVSLPCPSRQHERPEENVPWFLINAAASSQHCLLGQHNALETMLMVLQRPWCVLELCCCDTDTVTAAHAFALIATCIDRAKYQPAVRLLSDRDQRTQQAVDMSQSPGLITERPSPRTTVVWTYTKSGSWPSYGDAYLLVHFSELETGEISAIHPDSPNFPNSVETPRFFEFLLGNGIMILASSLRSVLRNLQD</sequence>